<keyword evidence="8" id="KW-1185">Reference proteome</keyword>
<feature type="compositionally biased region" description="Low complexity" evidence="4">
    <location>
        <begin position="117"/>
        <end position="166"/>
    </location>
</feature>
<evidence type="ECO:0000313" key="8">
    <source>
        <dbReference type="Proteomes" id="UP000521943"/>
    </source>
</evidence>
<feature type="region of interest" description="Disordered" evidence="4">
    <location>
        <begin position="88"/>
        <end position="173"/>
    </location>
</feature>
<dbReference type="PROSITE" id="PS51762">
    <property type="entry name" value="GH16_2"/>
    <property type="match status" value="1"/>
</dbReference>
<keyword evidence="2" id="KW-0378">Hydrolase</keyword>
<evidence type="ECO:0000259" key="6">
    <source>
        <dbReference type="PROSITE" id="PS51762"/>
    </source>
</evidence>
<dbReference type="PANTHER" id="PTHR10963:SF24">
    <property type="entry name" value="GLYCOSIDASE C21B10.07-RELATED"/>
    <property type="match status" value="1"/>
</dbReference>
<gene>
    <name evidence="7" type="ORF">DFP72DRAFT_20394</name>
</gene>
<evidence type="ECO:0000256" key="4">
    <source>
        <dbReference type="SAM" id="MobiDB-lite"/>
    </source>
</evidence>
<feature type="signal peptide" evidence="5">
    <location>
        <begin position="1"/>
        <end position="24"/>
    </location>
</feature>
<sequence>MRLLNSAPLCLLLLVLQITTETSATQSHAPRRTLPRLVKRAHDSAVRKTHSLARDLRVAFNGVLPRAEVLENNWAGRPVVYCKAGSQQVLQPPNNDGDDGKGNEGSGAGEGSGGNSTSGAGTTTTRSTTRVNTSNPPTSTRTTTRSTSSSSTQASSTTSQPTSTPRPESPWKLVNNYQGNTFFQGWDFFTGDDPTHGIVDFLDEGAARSNGLAETNSAGNAIMRVETTPTVSGNRKSVRITTQAQFNGGLVLLDAVHMPVGCGTWPAFWTNGPNWPNGGEIDILEGVHDYERNQATLHTSTGCTLLSTDQNTLAISGTVVAGTNCDATATSNQGCGIRASSAASYGKGFNQNGGGVYAMKWDATGIAIYFFPRGSIPDDIAANAPTPESWGAAQARWPAASCDPFKFFNSHHAIFDTTLCGDWAGGVWNAGGIPGQEESCAQRTGISTCEEFVRTRGSSMQEAYWEVRSVQIYQER</sequence>
<dbReference type="Proteomes" id="UP000521943">
    <property type="component" value="Unassembled WGS sequence"/>
</dbReference>
<dbReference type="EMBL" id="JACGCI010000001">
    <property type="protein sequence ID" value="KAF6766477.1"/>
    <property type="molecule type" value="Genomic_DNA"/>
</dbReference>
<dbReference type="InterPro" id="IPR013320">
    <property type="entry name" value="ConA-like_dom_sf"/>
</dbReference>
<evidence type="ECO:0000256" key="2">
    <source>
        <dbReference type="ARBA" id="ARBA00022801"/>
    </source>
</evidence>
<dbReference type="OrthoDB" id="192832at2759"/>
<evidence type="ECO:0000256" key="3">
    <source>
        <dbReference type="ARBA" id="ARBA00023295"/>
    </source>
</evidence>
<comment type="caution">
    <text evidence="7">The sequence shown here is derived from an EMBL/GenBank/DDBJ whole genome shotgun (WGS) entry which is preliminary data.</text>
</comment>
<accession>A0A8H6IKX6</accession>
<evidence type="ECO:0000313" key="7">
    <source>
        <dbReference type="EMBL" id="KAF6766477.1"/>
    </source>
</evidence>
<dbReference type="GO" id="GO:0004553">
    <property type="term" value="F:hydrolase activity, hydrolyzing O-glycosyl compounds"/>
    <property type="evidence" value="ECO:0007669"/>
    <property type="project" value="InterPro"/>
</dbReference>
<dbReference type="GO" id="GO:0009251">
    <property type="term" value="P:glucan catabolic process"/>
    <property type="evidence" value="ECO:0007669"/>
    <property type="project" value="TreeGrafter"/>
</dbReference>
<dbReference type="Gene3D" id="2.60.120.200">
    <property type="match status" value="1"/>
</dbReference>
<dbReference type="InterPro" id="IPR000757">
    <property type="entry name" value="Beta-glucanase-like"/>
</dbReference>
<organism evidence="7 8">
    <name type="scientific">Ephemerocybe angulata</name>
    <dbReference type="NCBI Taxonomy" id="980116"/>
    <lineage>
        <taxon>Eukaryota</taxon>
        <taxon>Fungi</taxon>
        <taxon>Dikarya</taxon>
        <taxon>Basidiomycota</taxon>
        <taxon>Agaricomycotina</taxon>
        <taxon>Agaricomycetes</taxon>
        <taxon>Agaricomycetidae</taxon>
        <taxon>Agaricales</taxon>
        <taxon>Agaricineae</taxon>
        <taxon>Psathyrellaceae</taxon>
        <taxon>Ephemerocybe</taxon>
    </lineage>
</organism>
<feature type="chain" id="PRO_5034889377" evidence="5">
    <location>
        <begin position="25"/>
        <end position="476"/>
    </location>
</feature>
<dbReference type="FunFam" id="2.60.120.200:FF:000114">
    <property type="entry name" value="Probable endo-1,3(4)-beta-glucanase NFIA_089530"/>
    <property type="match status" value="1"/>
</dbReference>
<dbReference type="Pfam" id="PF26113">
    <property type="entry name" value="GH16_XgeA"/>
    <property type="match status" value="1"/>
</dbReference>
<keyword evidence="5" id="KW-0732">Signal</keyword>
<feature type="compositionally biased region" description="Gly residues" evidence="4">
    <location>
        <begin position="103"/>
        <end position="116"/>
    </location>
</feature>
<feature type="domain" description="GH16" evidence="6">
    <location>
        <begin position="151"/>
        <end position="432"/>
    </location>
</feature>
<keyword evidence="3" id="KW-0326">Glycosidase</keyword>
<name>A0A8H6IKX6_9AGAR</name>
<protein>
    <submittedName>
        <fullName evidence="7">Endo-1,3(4)-beta-glucanase</fullName>
    </submittedName>
</protein>
<evidence type="ECO:0000256" key="5">
    <source>
        <dbReference type="SAM" id="SignalP"/>
    </source>
</evidence>
<dbReference type="InterPro" id="IPR050546">
    <property type="entry name" value="Glycosyl_Hydrlase_16"/>
</dbReference>
<proteinExistence type="inferred from homology"/>
<evidence type="ECO:0000256" key="1">
    <source>
        <dbReference type="ARBA" id="ARBA00006865"/>
    </source>
</evidence>
<dbReference type="CDD" id="cd02181">
    <property type="entry name" value="GH16_fungal_Lam16A_glucanase"/>
    <property type="match status" value="1"/>
</dbReference>
<reference evidence="7 8" key="1">
    <citation type="submission" date="2020-07" db="EMBL/GenBank/DDBJ databases">
        <title>Comparative genomics of pyrophilous fungi reveals a link between fire events and developmental genes.</title>
        <authorList>
            <consortium name="DOE Joint Genome Institute"/>
            <person name="Steindorff A.S."/>
            <person name="Carver A."/>
            <person name="Calhoun S."/>
            <person name="Stillman K."/>
            <person name="Liu H."/>
            <person name="Lipzen A."/>
            <person name="Pangilinan J."/>
            <person name="Labutti K."/>
            <person name="Bruns T.D."/>
            <person name="Grigoriev I.V."/>
        </authorList>
    </citation>
    <scope>NUCLEOTIDE SEQUENCE [LARGE SCALE GENOMIC DNA]</scope>
    <source>
        <strain evidence="7 8">CBS 144469</strain>
    </source>
</reference>
<comment type="similarity">
    <text evidence="1">Belongs to the glycosyl hydrolase 16 family.</text>
</comment>
<dbReference type="PANTHER" id="PTHR10963">
    <property type="entry name" value="GLYCOSYL HYDROLASE-RELATED"/>
    <property type="match status" value="1"/>
</dbReference>
<dbReference type="SUPFAM" id="SSF49899">
    <property type="entry name" value="Concanavalin A-like lectins/glucanases"/>
    <property type="match status" value="1"/>
</dbReference>
<dbReference type="AlphaFoldDB" id="A0A8H6IKX6"/>